<dbReference type="EMBL" id="JYDW01001884">
    <property type="protein sequence ID" value="KRZ46891.1"/>
    <property type="molecule type" value="Genomic_DNA"/>
</dbReference>
<evidence type="ECO:0000313" key="1">
    <source>
        <dbReference type="EMBL" id="KRZ46891.1"/>
    </source>
</evidence>
<proteinExistence type="predicted"/>
<protein>
    <submittedName>
        <fullName evidence="1">Uncharacterized protein</fullName>
    </submittedName>
</protein>
<gene>
    <name evidence="1" type="ORF">T02_6774</name>
</gene>
<dbReference type="AlphaFoldDB" id="A0A0V1KHX3"/>
<evidence type="ECO:0000313" key="2">
    <source>
        <dbReference type="Proteomes" id="UP000054721"/>
    </source>
</evidence>
<dbReference type="Proteomes" id="UP000054721">
    <property type="component" value="Unassembled WGS sequence"/>
</dbReference>
<name>A0A0V1KHX3_9BILA</name>
<comment type="caution">
    <text evidence="1">The sequence shown here is derived from an EMBL/GenBank/DDBJ whole genome shotgun (WGS) entry which is preliminary data.</text>
</comment>
<organism evidence="1 2">
    <name type="scientific">Trichinella nativa</name>
    <dbReference type="NCBI Taxonomy" id="6335"/>
    <lineage>
        <taxon>Eukaryota</taxon>
        <taxon>Metazoa</taxon>
        <taxon>Ecdysozoa</taxon>
        <taxon>Nematoda</taxon>
        <taxon>Enoplea</taxon>
        <taxon>Dorylaimia</taxon>
        <taxon>Trichinellida</taxon>
        <taxon>Trichinellidae</taxon>
        <taxon>Trichinella</taxon>
    </lineage>
</organism>
<reference evidence="1 2" key="1">
    <citation type="submission" date="2015-05" db="EMBL/GenBank/DDBJ databases">
        <title>Evolution of Trichinella species and genotypes.</title>
        <authorList>
            <person name="Korhonen P.K."/>
            <person name="Edoardo P."/>
            <person name="Giuseppe L.R."/>
            <person name="Gasser R.B."/>
        </authorList>
    </citation>
    <scope>NUCLEOTIDE SEQUENCE [LARGE SCALE GENOMIC DNA]</scope>
    <source>
        <strain evidence="1">ISS10</strain>
    </source>
</reference>
<keyword evidence="2" id="KW-1185">Reference proteome</keyword>
<accession>A0A0V1KHX3</accession>
<sequence length="33" mass="3735">MSKDVQRLPLGFYHLPRSSTAPDLHGSSYDLVF</sequence>